<evidence type="ECO:0000313" key="4">
    <source>
        <dbReference type="Proteomes" id="UP000481153"/>
    </source>
</evidence>
<organism evidence="3 4">
    <name type="scientific">Aphanomyces euteiches</name>
    <dbReference type="NCBI Taxonomy" id="100861"/>
    <lineage>
        <taxon>Eukaryota</taxon>
        <taxon>Sar</taxon>
        <taxon>Stramenopiles</taxon>
        <taxon>Oomycota</taxon>
        <taxon>Saprolegniomycetes</taxon>
        <taxon>Saprolegniales</taxon>
        <taxon>Verrucalvaceae</taxon>
        <taxon>Aphanomyces</taxon>
    </lineage>
</organism>
<feature type="coiled-coil region" evidence="1">
    <location>
        <begin position="73"/>
        <end position="125"/>
    </location>
</feature>
<evidence type="ECO:0000256" key="1">
    <source>
        <dbReference type="SAM" id="Coils"/>
    </source>
</evidence>
<sequence>MSAEEFWDVETDLQCLFAADEDLQADLAVLCDLLTNTQEESAATSPQQPSRKRKGAPTKECRASYDFRQRQKISELQQEVQTLKDKLENAKKNAPVRTTGWEQLAREQRHEARQVLQEHEELREAVDSTNSFISKLTSLLRKKPRLLQDASSEDWRMYKRVAHESMRYAAIHAIADRQYIRKNATFINAGLFGLEENVFRMGPLASPTSLDVQFEFVNRVFNGEKTPPASALAHVVLEKLDDFTVYERFQETRDGVTSHANIVRKYFVDDHEHVIVWRSMLEDALTPQMINGAVEDESGWIVLECIDESHCWFTMVLHPRIQASAIRSTTPEVIHAITSSIQQIHIGDSCSRSDHDEAAAVAAAKKKKGCKPDLMRGFDPFQDRGMQFKRTLETTVNAAVHAFQTQSSLQ</sequence>
<keyword evidence="1" id="KW-0175">Coiled coil</keyword>
<evidence type="ECO:0008006" key="5">
    <source>
        <dbReference type="Google" id="ProtNLM"/>
    </source>
</evidence>
<dbReference type="EMBL" id="VJMJ01000090">
    <property type="protein sequence ID" value="KAF0736059.1"/>
    <property type="molecule type" value="Genomic_DNA"/>
</dbReference>
<evidence type="ECO:0000256" key="2">
    <source>
        <dbReference type="SAM" id="MobiDB-lite"/>
    </source>
</evidence>
<reference evidence="3 4" key="1">
    <citation type="submission" date="2019-07" db="EMBL/GenBank/DDBJ databases">
        <title>Genomics analysis of Aphanomyces spp. identifies a new class of oomycete effector associated with host adaptation.</title>
        <authorList>
            <person name="Gaulin E."/>
        </authorList>
    </citation>
    <scope>NUCLEOTIDE SEQUENCE [LARGE SCALE GENOMIC DNA]</scope>
    <source>
        <strain evidence="3 4">ATCC 201684</strain>
    </source>
</reference>
<protein>
    <recommendedName>
        <fullName evidence="5">START domain-containing protein</fullName>
    </recommendedName>
</protein>
<name>A0A6G0X814_9STRA</name>
<proteinExistence type="predicted"/>
<dbReference type="VEuPathDB" id="FungiDB:AeMF1_002103"/>
<dbReference type="AlphaFoldDB" id="A0A6G0X814"/>
<dbReference type="Proteomes" id="UP000481153">
    <property type="component" value="Unassembled WGS sequence"/>
</dbReference>
<keyword evidence="4" id="KW-1185">Reference proteome</keyword>
<evidence type="ECO:0000313" key="3">
    <source>
        <dbReference type="EMBL" id="KAF0736059.1"/>
    </source>
</evidence>
<comment type="caution">
    <text evidence="3">The sequence shown here is derived from an EMBL/GenBank/DDBJ whole genome shotgun (WGS) entry which is preliminary data.</text>
</comment>
<gene>
    <name evidence="3" type="ORF">Ae201684_007646</name>
</gene>
<accession>A0A6G0X814</accession>
<feature type="compositionally biased region" description="Polar residues" evidence="2">
    <location>
        <begin position="39"/>
        <end position="49"/>
    </location>
</feature>
<feature type="region of interest" description="Disordered" evidence="2">
    <location>
        <begin position="39"/>
        <end position="61"/>
    </location>
</feature>